<proteinExistence type="predicted"/>
<gene>
    <name evidence="1" type="ORF">CN613_21145</name>
</gene>
<reference evidence="1 2" key="1">
    <citation type="submission" date="2017-09" db="EMBL/GenBank/DDBJ databases">
        <title>Large-scale bioinformatics analysis of Bacillus genomes uncovers conserved roles of natural products in bacterial physiology.</title>
        <authorList>
            <consortium name="Agbiome Team Llc"/>
            <person name="Bleich R.M."/>
            <person name="Grubbs K.J."/>
            <person name="Santa Maria K.C."/>
            <person name="Allen S.E."/>
            <person name="Farag S."/>
            <person name="Shank E.A."/>
            <person name="Bowers A."/>
        </authorList>
    </citation>
    <scope>NUCLEOTIDE SEQUENCE [LARGE SCALE GENOMIC DNA]</scope>
    <source>
        <strain evidence="1 2">AFS009893</strain>
    </source>
</reference>
<evidence type="ECO:0000313" key="1">
    <source>
        <dbReference type="EMBL" id="PEM66810.1"/>
    </source>
</evidence>
<evidence type="ECO:0000313" key="2">
    <source>
        <dbReference type="Proteomes" id="UP000219775"/>
    </source>
</evidence>
<name>A0A2B5S3R7_9BACI</name>
<organism evidence="1 2">
    <name type="scientific">Bacillus pseudomycoides</name>
    <dbReference type="NCBI Taxonomy" id="64104"/>
    <lineage>
        <taxon>Bacteria</taxon>
        <taxon>Bacillati</taxon>
        <taxon>Bacillota</taxon>
        <taxon>Bacilli</taxon>
        <taxon>Bacillales</taxon>
        <taxon>Bacillaceae</taxon>
        <taxon>Bacillus</taxon>
        <taxon>Bacillus cereus group</taxon>
    </lineage>
</organism>
<comment type="caution">
    <text evidence="1">The sequence shown here is derived from an EMBL/GenBank/DDBJ whole genome shotgun (WGS) entry which is preliminary data.</text>
</comment>
<sequence length="142" mass="17143">MEDINRFLTNFSKFNSDEYVMNYYEFVILSSNKDEDIKNLFEKFPDVYKVELIKLNKWKEVFLRQYPSSEIYWFGKFPEGYKLNGLTPKQYLIELLLDEFKQEPDEVYLVQVEPNGYYACSSEEYIFKTDKGIYLLSLQVHD</sequence>
<dbReference type="AlphaFoldDB" id="A0A2B5S3R7"/>
<accession>A0A2B5S3R7</accession>
<dbReference type="EMBL" id="NUDP01000083">
    <property type="protein sequence ID" value="PEM66810.1"/>
    <property type="molecule type" value="Genomic_DNA"/>
</dbReference>
<dbReference type="Proteomes" id="UP000219775">
    <property type="component" value="Unassembled WGS sequence"/>
</dbReference>
<dbReference type="RefSeq" id="WP_097848536.1">
    <property type="nucleotide sequence ID" value="NZ_NUBH01000014.1"/>
</dbReference>
<protein>
    <submittedName>
        <fullName evidence="1">Uncharacterized protein</fullName>
    </submittedName>
</protein>